<dbReference type="AlphaFoldDB" id="A0A1H0SHY9"/>
<evidence type="ECO:0000313" key="2">
    <source>
        <dbReference type="EMBL" id="SDP41363.1"/>
    </source>
</evidence>
<protein>
    <submittedName>
        <fullName evidence="2">D-alanyl-D-alanine carboxypeptidase</fullName>
    </submittedName>
</protein>
<dbReference type="InterPro" id="IPR050491">
    <property type="entry name" value="AmpC-like"/>
</dbReference>
<dbReference type="PANTHER" id="PTHR46825">
    <property type="entry name" value="D-ALANYL-D-ALANINE-CARBOXYPEPTIDASE/ENDOPEPTIDASE AMPH"/>
    <property type="match status" value="1"/>
</dbReference>
<dbReference type="InterPro" id="IPR001466">
    <property type="entry name" value="Beta-lactam-related"/>
</dbReference>
<evidence type="ECO:0000313" key="3">
    <source>
        <dbReference type="Proteomes" id="UP000199691"/>
    </source>
</evidence>
<keyword evidence="3" id="KW-1185">Reference proteome</keyword>
<dbReference type="SUPFAM" id="SSF56601">
    <property type="entry name" value="beta-lactamase/transpeptidase-like"/>
    <property type="match status" value="1"/>
</dbReference>
<dbReference type="RefSeq" id="WP_090099584.1">
    <property type="nucleotide sequence ID" value="NZ_FNIX01000008.1"/>
</dbReference>
<keyword evidence="2" id="KW-0378">Hydrolase</keyword>
<dbReference type="STRING" id="641025.SAMN05421507_10882"/>
<dbReference type="Gene3D" id="3.40.710.10">
    <property type="entry name" value="DD-peptidase/beta-lactamase superfamily"/>
    <property type="match status" value="1"/>
</dbReference>
<name>A0A1H0SHY9_9PSEU</name>
<accession>A0A1H0SHY9</accession>
<gene>
    <name evidence="2" type="ORF">SAMN05421507_10882</name>
</gene>
<dbReference type="OrthoDB" id="503788at2"/>
<keyword evidence="2" id="KW-0645">Protease</keyword>
<dbReference type="GO" id="GO:0004180">
    <property type="term" value="F:carboxypeptidase activity"/>
    <property type="evidence" value="ECO:0007669"/>
    <property type="project" value="UniProtKB-KW"/>
</dbReference>
<dbReference type="Pfam" id="PF00144">
    <property type="entry name" value="Beta-lactamase"/>
    <property type="match status" value="1"/>
</dbReference>
<reference evidence="3" key="1">
    <citation type="submission" date="2016-10" db="EMBL/GenBank/DDBJ databases">
        <authorList>
            <person name="Varghese N."/>
            <person name="Submissions S."/>
        </authorList>
    </citation>
    <scope>NUCLEOTIDE SEQUENCE [LARGE SCALE GENOMIC DNA]</scope>
    <source>
        <strain evidence="3">CGMCC 4.6609</strain>
    </source>
</reference>
<dbReference type="EMBL" id="FNIX01000008">
    <property type="protein sequence ID" value="SDP41363.1"/>
    <property type="molecule type" value="Genomic_DNA"/>
</dbReference>
<proteinExistence type="predicted"/>
<dbReference type="InterPro" id="IPR012338">
    <property type="entry name" value="Beta-lactam/transpept-like"/>
</dbReference>
<evidence type="ECO:0000259" key="1">
    <source>
        <dbReference type="Pfam" id="PF00144"/>
    </source>
</evidence>
<dbReference type="Proteomes" id="UP000199691">
    <property type="component" value="Unassembled WGS sequence"/>
</dbReference>
<sequence>MKSLLVAAVVALSPLPPPQPELLQAAISDLENPAATSAQLRVSGSAGEWYGTAGVADRRTRCAVRPDDRFRIGSVTKVFVATVALQLVAEGRLDLGTSVRQHLPALPETLRDVRVGHLLDHTSGIPYEVGFPDLGTPEKVLEHRWDRYAPDRRLKMIPAVEPMFTPGTKQQYRGINYVLAAMVVEEVTGHGYGHEVEKRIARPLGLTKTYVPGRYETGIRGAHVHGYLDVPGRGLVDVSEFNTSKSYGEGDMISTTGDLTRFAEGLFGGELLPAPLLDKMFTLPDVSMVDGGEAAYSTGLQTFTVNGVEVWGKTGEQFGYNAGLFSTRGQQRRIAYSFTPVARDATQQQMTLRIANAATSPAVDRP</sequence>
<dbReference type="PANTHER" id="PTHR46825:SF7">
    <property type="entry name" value="D-ALANYL-D-ALANINE CARBOXYPEPTIDASE"/>
    <property type="match status" value="1"/>
</dbReference>
<organism evidence="2 3">
    <name type="scientific">Lentzea jiangxiensis</name>
    <dbReference type="NCBI Taxonomy" id="641025"/>
    <lineage>
        <taxon>Bacteria</taxon>
        <taxon>Bacillati</taxon>
        <taxon>Actinomycetota</taxon>
        <taxon>Actinomycetes</taxon>
        <taxon>Pseudonocardiales</taxon>
        <taxon>Pseudonocardiaceae</taxon>
        <taxon>Lentzea</taxon>
    </lineage>
</organism>
<feature type="domain" description="Beta-lactamase-related" evidence="1">
    <location>
        <begin position="35"/>
        <end position="351"/>
    </location>
</feature>
<keyword evidence="2" id="KW-0121">Carboxypeptidase</keyword>